<evidence type="ECO:0000313" key="3">
    <source>
        <dbReference type="EMBL" id="KIH66147.1"/>
    </source>
</evidence>
<dbReference type="PANTHER" id="PTHR47385:SF8">
    <property type="entry name" value="PROTEIN CBG16761"/>
    <property type="match status" value="1"/>
</dbReference>
<feature type="region of interest" description="Disordered" evidence="2">
    <location>
        <begin position="283"/>
        <end position="341"/>
    </location>
</feature>
<evidence type="ECO:0000256" key="1">
    <source>
        <dbReference type="ARBA" id="ARBA00009631"/>
    </source>
</evidence>
<dbReference type="OrthoDB" id="21595at2759"/>
<dbReference type="PROSITE" id="PS01052">
    <property type="entry name" value="CALPONIN_1"/>
    <property type="match status" value="1"/>
</dbReference>
<dbReference type="PANTHER" id="PTHR47385">
    <property type="entry name" value="CALPONIN"/>
    <property type="match status" value="1"/>
</dbReference>
<comment type="similarity">
    <text evidence="1">Belongs to the calponin family.</text>
</comment>
<dbReference type="PROSITE" id="PS51122">
    <property type="entry name" value="CALPONIN_2"/>
    <property type="match status" value="3"/>
</dbReference>
<evidence type="ECO:0000256" key="2">
    <source>
        <dbReference type="SAM" id="MobiDB-lite"/>
    </source>
</evidence>
<proteinExistence type="inferred from homology"/>
<dbReference type="Proteomes" id="UP000054047">
    <property type="component" value="Unassembled WGS sequence"/>
</dbReference>
<dbReference type="Pfam" id="PF00402">
    <property type="entry name" value="Calponin"/>
    <property type="match status" value="3"/>
</dbReference>
<dbReference type="GO" id="GO:0051015">
    <property type="term" value="F:actin filament binding"/>
    <property type="evidence" value="ECO:0007669"/>
    <property type="project" value="TreeGrafter"/>
</dbReference>
<dbReference type="InterPro" id="IPR050606">
    <property type="entry name" value="Calponin-like"/>
</dbReference>
<keyword evidence="4" id="KW-1185">Reference proteome</keyword>
<feature type="compositionally biased region" description="Basic and acidic residues" evidence="2">
    <location>
        <begin position="320"/>
        <end position="341"/>
    </location>
</feature>
<dbReference type="GO" id="GO:0007015">
    <property type="term" value="P:actin filament organization"/>
    <property type="evidence" value="ECO:0007669"/>
    <property type="project" value="TreeGrafter"/>
</dbReference>
<organism evidence="3 4">
    <name type="scientific">Ancylostoma duodenale</name>
    <dbReference type="NCBI Taxonomy" id="51022"/>
    <lineage>
        <taxon>Eukaryota</taxon>
        <taxon>Metazoa</taxon>
        <taxon>Ecdysozoa</taxon>
        <taxon>Nematoda</taxon>
        <taxon>Chromadorea</taxon>
        <taxon>Rhabditida</taxon>
        <taxon>Rhabditina</taxon>
        <taxon>Rhabditomorpha</taxon>
        <taxon>Strongyloidea</taxon>
        <taxon>Ancylostomatidae</taxon>
        <taxon>Ancylostomatinae</taxon>
        <taxon>Ancylostoma</taxon>
    </lineage>
</organism>
<reference evidence="3 4" key="1">
    <citation type="submission" date="2013-12" db="EMBL/GenBank/DDBJ databases">
        <title>Draft genome of the parsitic nematode Ancylostoma duodenale.</title>
        <authorList>
            <person name="Mitreva M."/>
        </authorList>
    </citation>
    <scope>NUCLEOTIDE SEQUENCE [LARGE SCALE GENOMIC DNA]</scope>
    <source>
        <strain evidence="3 4">Zhejiang</strain>
    </source>
</reference>
<accession>A0A0C2DTL3</accession>
<feature type="compositionally biased region" description="Basic and acidic residues" evidence="2">
    <location>
        <begin position="302"/>
        <end position="313"/>
    </location>
</feature>
<sequence>MGEEDYHEEETRPRKRWTLEQLKSGNTFLSMQAATNKFDSQSGMTAPGMPRWNIVRDKQLGYIEPDRRSENVLRVQCGTNQYASQKGETPIGASRFQVPKITYKKDWETILDKEGEKIIPKQAGDYGLATQSGEYFSPDQGILVILGTNIFASQTGMSAPPGIGAVRQATQRIEGLDMTEDQQRRGTEFTPWYSGQNKFATQAGSGGFLKVRDVLPHTVGGKEIEEGLKQKSEGIVPLQSGTNKLASQRGMTGFGTPRNTMLKSGWKKEWIEEYELALKEWEETKPPGSASSADPFGHYKKKFEERESSRQSEIDAQSVKVEEEKEVKENEEKEEKEEVKIRHFVQSPESISTSHTLFLLP</sequence>
<dbReference type="InterPro" id="IPR000557">
    <property type="entry name" value="Calponin_repeat"/>
</dbReference>
<gene>
    <name evidence="3" type="ORF">ANCDUO_03523</name>
</gene>
<dbReference type="AlphaFoldDB" id="A0A0C2DTL3"/>
<name>A0A0C2DTL3_9BILA</name>
<protein>
    <submittedName>
        <fullName evidence="3">Calponin family repeat-containing domain protein</fullName>
    </submittedName>
</protein>
<dbReference type="EMBL" id="KN727239">
    <property type="protein sequence ID" value="KIH66147.1"/>
    <property type="molecule type" value="Genomic_DNA"/>
</dbReference>
<dbReference type="GO" id="GO:0015629">
    <property type="term" value="C:actin cytoskeleton"/>
    <property type="evidence" value="ECO:0007669"/>
    <property type="project" value="TreeGrafter"/>
</dbReference>
<evidence type="ECO:0000313" key="4">
    <source>
        <dbReference type="Proteomes" id="UP000054047"/>
    </source>
</evidence>